<evidence type="ECO:0000256" key="1">
    <source>
        <dbReference type="ARBA" id="ARBA00023266"/>
    </source>
</evidence>
<dbReference type="eggNOG" id="COG2603">
    <property type="taxonomic scope" value="Bacteria"/>
</dbReference>
<dbReference type="Gene3D" id="3.40.250.10">
    <property type="entry name" value="Rhodanese-like domain"/>
    <property type="match status" value="1"/>
</dbReference>
<keyword evidence="1 2" id="KW-0711">Selenium</keyword>
<dbReference type="AlphaFoldDB" id="A0YD85"/>
<dbReference type="InterPro" id="IPR036873">
    <property type="entry name" value="Rhodanese-like_dom_sf"/>
</dbReference>
<dbReference type="InterPro" id="IPR058840">
    <property type="entry name" value="AAA_SelU"/>
</dbReference>
<comment type="similarity">
    <text evidence="2">Belongs to the SelU family.</text>
</comment>
<dbReference type="HAMAP" id="MF_01622">
    <property type="entry name" value="tRNA_sel_U_synth"/>
    <property type="match status" value="1"/>
</dbReference>
<dbReference type="PANTHER" id="PTHR30401:SF0">
    <property type="entry name" value="TRNA 2-SELENOURIDINE SYNTHASE"/>
    <property type="match status" value="1"/>
</dbReference>
<dbReference type="Pfam" id="PF00581">
    <property type="entry name" value="Rhodanese"/>
    <property type="match status" value="1"/>
</dbReference>
<proteinExistence type="inferred from homology"/>
<dbReference type="PANTHER" id="PTHR30401">
    <property type="entry name" value="TRNA 2-SELENOURIDINE SYNTHASE"/>
    <property type="match status" value="1"/>
</dbReference>
<keyword evidence="5" id="KW-1185">Reference proteome</keyword>
<accession>A0YD85</accession>
<comment type="catalytic activity">
    <reaction evidence="2">
        <text>5-methylaminomethyl-2-thiouridine(34) in tRNA + selenophosphate + (2E)-geranyl diphosphate + H2O + H(+) = 5-methylaminomethyl-2-selenouridine(34) in tRNA + (2E)-thiogeraniol + phosphate + diphosphate</text>
        <dbReference type="Rhea" id="RHEA:42716"/>
        <dbReference type="Rhea" id="RHEA-COMP:10195"/>
        <dbReference type="Rhea" id="RHEA-COMP:10196"/>
        <dbReference type="ChEBI" id="CHEBI:15377"/>
        <dbReference type="ChEBI" id="CHEBI:15378"/>
        <dbReference type="ChEBI" id="CHEBI:16144"/>
        <dbReference type="ChEBI" id="CHEBI:33019"/>
        <dbReference type="ChEBI" id="CHEBI:43474"/>
        <dbReference type="ChEBI" id="CHEBI:58057"/>
        <dbReference type="ChEBI" id="CHEBI:74455"/>
        <dbReference type="ChEBI" id="CHEBI:82743"/>
        <dbReference type="ChEBI" id="CHEBI:143703"/>
        <dbReference type="EC" id="2.9.1.3"/>
    </reaction>
</comment>
<name>A0YD85_9GAMM</name>
<dbReference type="Pfam" id="PF26341">
    <property type="entry name" value="AAA_SelU"/>
    <property type="match status" value="1"/>
</dbReference>
<keyword evidence="2" id="KW-0808">Transferase</keyword>
<comment type="caution">
    <text evidence="4">The sequence shown here is derived from an EMBL/GenBank/DDBJ whole genome shotgun (WGS) entry which is preliminary data.</text>
</comment>
<dbReference type="SUPFAM" id="SSF52821">
    <property type="entry name" value="Rhodanese/Cell cycle control phosphatase"/>
    <property type="match status" value="1"/>
</dbReference>
<dbReference type="NCBIfam" id="NF008751">
    <property type="entry name" value="PRK11784.1-3"/>
    <property type="match status" value="1"/>
</dbReference>
<dbReference type="GO" id="GO:0002098">
    <property type="term" value="P:tRNA wobble uridine modification"/>
    <property type="evidence" value="ECO:0007669"/>
    <property type="project" value="UniProtKB-UniRule"/>
</dbReference>
<dbReference type="PROSITE" id="PS50206">
    <property type="entry name" value="RHODANESE_3"/>
    <property type="match status" value="1"/>
</dbReference>
<dbReference type="NCBIfam" id="NF008750">
    <property type="entry name" value="PRK11784.1-2"/>
    <property type="match status" value="1"/>
</dbReference>
<comment type="function">
    <text evidence="2">Involved in the post-transcriptional modification of the uridine at the wobble position (U34) of tRNA(Lys), tRNA(Glu) and tRNA(Gln). Catalyzes the conversion of 2-thiouridine (S2U-RNA) to 2-selenouridine (Se2U-RNA). Acts in a two-step process involving geranylation of 2-thiouridine (S2U) to S-geranyl-2-thiouridine (geS2U) and subsequent selenation of the latter derivative to 2-selenouridine (Se2U) in the tRNA chain.</text>
</comment>
<dbReference type="STRING" id="247633.GP2143_03668"/>
<dbReference type="NCBIfam" id="TIGR03167">
    <property type="entry name" value="tRNA_sel_U_synt"/>
    <property type="match status" value="1"/>
</dbReference>
<dbReference type="EMBL" id="AAVT01000004">
    <property type="protein sequence ID" value="EAW31188.1"/>
    <property type="molecule type" value="Genomic_DNA"/>
</dbReference>
<reference evidence="4 5" key="1">
    <citation type="journal article" date="2010" name="J. Bacteriol.">
        <title>Genome sequence of the oligotrophic marine Gammaproteobacterium HTCC2143, isolated from the Oregon Coast.</title>
        <authorList>
            <person name="Oh H.M."/>
            <person name="Kang I."/>
            <person name="Ferriera S."/>
            <person name="Giovannoni S.J."/>
            <person name="Cho J.C."/>
        </authorList>
    </citation>
    <scope>NUCLEOTIDE SEQUENCE [LARGE SCALE GENOMIC DNA]</scope>
    <source>
        <strain evidence="4 5">HTCC2143</strain>
    </source>
</reference>
<feature type="domain" description="Rhodanese" evidence="3">
    <location>
        <begin position="19"/>
        <end position="142"/>
    </location>
</feature>
<comment type="catalytic activity">
    <reaction evidence="2">
        <text>5-methylaminomethyl-S-(2E)-geranyl-thiouridine(34) in tRNA + selenophosphate + H(+) = 5-methylaminomethyl-2-(Se-phospho)selenouridine(34) in tRNA + (2E)-thiogeraniol</text>
        <dbReference type="Rhea" id="RHEA:60172"/>
        <dbReference type="Rhea" id="RHEA-COMP:14654"/>
        <dbReference type="Rhea" id="RHEA-COMP:15523"/>
        <dbReference type="ChEBI" id="CHEBI:15378"/>
        <dbReference type="ChEBI" id="CHEBI:16144"/>
        <dbReference type="ChEBI" id="CHEBI:140632"/>
        <dbReference type="ChEBI" id="CHEBI:143702"/>
        <dbReference type="ChEBI" id="CHEBI:143703"/>
    </reaction>
</comment>
<dbReference type="GO" id="GO:0043828">
    <property type="term" value="F:tRNA 2-selenouridine synthase activity"/>
    <property type="evidence" value="ECO:0007669"/>
    <property type="project" value="UniProtKB-EC"/>
</dbReference>
<dbReference type="SMART" id="SM00450">
    <property type="entry name" value="RHOD"/>
    <property type="match status" value="1"/>
</dbReference>
<feature type="active site" description="S-selanylcysteine intermediate" evidence="2">
    <location>
        <position position="102"/>
    </location>
</feature>
<protein>
    <recommendedName>
        <fullName evidence="2">tRNA 2-selenouridine synthase</fullName>
        <ecNumber evidence="2">2.9.1.3</ecNumber>
    </recommendedName>
</protein>
<organism evidence="4 5">
    <name type="scientific">marine gamma proteobacterium HTCC2143</name>
    <dbReference type="NCBI Taxonomy" id="247633"/>
    <lineage>
        <taxon>Bacteria</taxon>
        <taxon>Pseudomonadati</taxon>
        <taxon>Pseudomonadota</taxon>
        <taxon>Gammaproteobacteria</taxon>
        <taxon>Cellvibrionales</taxon>
        <taxon>Spongiibacteraceae</taxon>
        <taxon>BD1-7 clade</taxon>
    </lineage>
</organism>
<sequence length="370" mass="41905">MSIEPIFAPPHPTMPRDLLKAGIPFLDVRAEVEFAKGAMPNAFNLPILNTDERHQVGICYKEQGQEEAIKLGYLLLSGQTRQRRLDHWCQFLAANPSANVYCWRGGMRSNLTQQWMRAEGFDIALVPGGYKALRKVILAELENISQSSIVIIGGKTGTAKTPLINALDTGIDLEGFAHHRGSSFGRRVQEPPCQSDFENALAVDVMKKVDRSPEQYLFFEDESRNVGPLSIPLQMWQSMSEAKVAVVDMPLEFRVQRVLQEYVIEMLQEHIAVDAKSGPENYRQQLLASLFRIRKRLGSERYVKLEAIMGAAIEEQLASGDTSMHDGWIEALLTDYYDPMYEYQLSGKKDRVVFAGDYQQVLEWAAQLRY</sequence>
<dbReference type="Proteomes" id="UP000004931">
    <property type="component" value="Unassembled WGS sequence"/>
</dbReference>
<evidence type="ECO:0000256" key="2">
    <source>
        <dbReference type="HAMAP-Rule" id="MF_01622"/>
    </source>
</evidence>
<gene>
    <name evidence="2" type="primary">selU</name>
    <name evidence="4" type="ORF">GP2143_03668</name>
</gene>
<comment type="subunit">
    <text evidence="2">Monomer.</text>
</comment>
<dbReference type="InterPro" id="IPR017582">
    <property type="entry name" value="SelU"/>
</dbReference>
<comment type="catalytic activity">
    <reaction evidence="2">
        <text>5-methylaminomethyl-2-thiouridine(34) in tRNA + (2E)-geranyl diphosphate = 5-methylaminomethyl-S-(2E)-geranyl-thiouridine(34) in tRNA + diphosphate</text>
        <dbReference type="Rhea" id="RHEA:14085"/>
        <dbReference type="Rhea" id="RHEA-COMP:10195"/>
        <dbReference type="Rhea" id="RHEA-COMP:14654"/>
        <dbReference type="ChEBI" id="CHEBI:33019"/>
        <dbReference type="ChEBI" id="CHEBI:58057"/>
        <dbReference type="ChEBI" id="CHEBI:74455"/>
        <dbReference type="ChEBI" id="CHEBI:140632"/>
    </reaction>
</comment>
<evidence type="ECO:0000259" key="3">
    <source>
        <dbReference type="PROSITE" id="PS50206"/>
    </source>
</evidence>
<comment type="catalytic activity">
    <reaction evidence="2">
        <text>5-methylaminomethyl-2-(Se-phospho)selenouridine(34) in tRNA + H2O = 5-methylaminomethyl-2-selenouridine(34) in tRNA + phosphate</text>
        <dbReference type="Rhea" id="RHEA:60176"/>
        <dbReference type="Rhea" id="RHEA-COMP:10196"/>
        <dbReference type="Rhea" id="RHEA-COMP:15523"/>
        <dbReference type="ChEBI" id="CHEBI:15377"/>
        <dbReference type="ChEBI" id="CHEBI:43474"/>
        <dbReference type="ChEBI" id="CHEBI:82743"/>
        <dbReference type="ChEBI" id="CHEBI:143702"/>
    </reaction>
</comment>
<dbReference type="EC" id="2.9.1.3" evidence="2"/>
<dbReference type="GO" id="GO:0016765">
    <property type="term" value="F:transferase activity, transferring alkyl or aryl (other than methyl) groups"/>
    <property type="evidence" value="ECO:0007669"/>
    <property type="project" value="UniProtKB-UniRule"/>
</dbReference>
<evidence type="ECO:0000313" key="5">
    <source>
        <dbReference type="Proteomes" id="UP000004931"/>
    </source>
</evidence>
<evidence type="ECO:0000313" key="4">
    <source>
        <dbReference type="EMBL" id="EAW31188.1"/>
    </source>
</evidence>
<dbReference type="InterPro" id="IPR001763">
    <property type="entry name" value="Rhodanese-like_dom"/>
</dbReference>